<evidence type="ECO:0000313" key="3">
    <source>
        <dbReference type="Proteomes" id="UP000261520"/>
    </source>
</evidence>
<accession>A0A3B4BCX0</accession>
<dbReference type="PANTHER" id="PTHR23327">
    <property type="entry name" value="RING FINGER PROTEIN 127"/>
    <property type="match status" value="1"/>
</dbReference>
<feature type="domain" description="Lon N-terminal" evidence="1">
    <location>
        <begin position="1"/>
        <end position="191"/>
    </location>
</feature>
<organism evidence="2 3">
    <name type="scientific">Periophthalmus magnuspinnatus</name>
    <dbReference type="NCBI Taxonomy" id="409849"/>
    <lineage>
        <taxon>Eukaryota</taxon>
        <taxon>Metazoa</taxon>
        <taxon>Chordata</taxon>
        <taxon>Craniata</taxon>
        <taxon>Vertebrata</taxon>
        <taxon>Euteleostomi</taxon>
        <taxon>Actinopterygii</taxon>
        <taxon>Neopterygii</taxon>
        <taxon>Teleostei</taxon>
        <taxon>Neoteleostei</taxon>
        <taxon>Acanthomorphata</taxon>
        <taxon>Gobiaria</taxon>
        <taxon>Gobiiformes</taxon>
        <taxon>Gobioidei</taxon>
        <taxon>Gobiidae</taxon>
        <taxon>Oxudercinae</taxon>
        <taxon>Periophthalmus</taxon>
    </lineage>
</organism>
<reference evidence="2" key="2">
    <citation type="submission" date="2025-09" db="UniProtKB">
        <authorList>
            <consortium name="Ensembl"/>
        </authorList>
    </citation>
    <scope>IDENTIFICATION</scope>
</reference>
<dbReference type="InterPro" id="IPR015947">
    <property type="entry name" value="PUA-like_sf"/>
</dbReference>
<dbReference type="SMART" id="SM00464">
    <property type="entry name" value="LON"/>
    <property type="match status" value="1"/>
</dbReference>
<protein>
    <recommendedName>
        <fullName evidence="1">Lon N-terminal domain-containing protein</fullName>
    </recommendedName>
</protein>
<keyword evidence="3" id="KW-1185">Reference proteome</keyword>
<dbReference type="Gene3D" id="2.30.130.40">
    <property type="entry name" value="LON domain-like"/>
    <property type="match status" value="1"/>
</dbReference>
<dbReference type="Ensembl" id="ENSPMGT00000029174.1">
    <property type="protein sequence ID" value="ENSPMGP00000027383.1"/>
    <property type="gene ID" value="ENSPMGG00000022097.1"/>
</dbReference>
<dbReference type="PROSITE" id="PS51787">
    <property type="entry name" value="LON_N"/>
    <property type="match status" value="1"/>
</dbReference>
<dbReference type="SUPFAM" id="SSF88697">
    <property type="entry name" value="PUA domain-like"/>
    <property type="match status" value="1"/>
</dbReference>
<dbReference type="Pfam" id="PF02190">
    <property type="entry name" value="LON_substr_bdg"/>
    <property type="match status" value="1"/>
</dbReference>
<reference evidence="2" key="1">
    <citation type="submission" date="2025-08" db="UniProtKB">
        <authorList>
            <consortium name="Ensembl"/>
        </authorList>
    </citation>
    <scope>IDENTIFICATION</scope>
</reference>
<name>A0A3B4BCX0_9GOBI</name>
<sequence length="193" mass="22662">VAYPGVPCPLHIFEPRYRLMMRRCMETGTKKFGMCSYEHGKGFADYGCMLEIHGLELLPDGRSYVDTVGGSRFRVLRRSQRDGYHTADIEYLEDQRVDDLELLRRLHDSVYQQAQDWYQRLGTRLRDQIDRQYGTMPEKEDDMQASINGPIWCWWLLSVLQLDPAYQTTVLSLTSLKDRLGHLRLVLEYFSQS</sequence>
<dbReference type="InterPro" id="IPR003111">
    <property type="entry name" value="Lon_prtase_N"/>
</dbReference>
<proteinExistence type="predicted"/>
<dbReference type="GO" id="GO:0061630">
    <property type="term" value="F:ubiquitin protein ligase activity"/>
    <property type="evidence" value="ECO:0007669"/>
    <property type="project" value="TreeGrafter"/>
</dbReference>
<evidence type="ECO:0000259" key="1">
    <source>
        <dbReference type="PROSITE" id="PS51787"/>
    </source>
</evidence>
<evidence type="ECO:0000313" key="2">
    <source>
        <dbReference type="Ensembl" id="ENSPMGP00000027383.1"/>
    </source>
</evidence>
<dbReference type="InterPro" id="IPR046336">
    <property type="entry name" value="Lon_prtase_N_sf"/>
</dbReference>
<dbReference type="AlphaFoldDB" id="A0A3B4BCX0"/>
<dbReference type="PANTHER" id="PTHR23327:SF6">
    <property type="entry name" value="LON PEPTIDASE N-TERMINAL DOMAIN AND RING FINGER PROTEIN 1 ISOFORM X1"/>
    <property type="match status" value="1"/>
</dbReference>
<dbReference type="Proteomes" id="UP000261520">
    <property type="component" value="Unplaced"/>
</dbReference>
<dbReference type="STRING" id="409849.ENSPMGP00000027383"/>